<dbReference type="GO" id="GO:0007165">
    <property type="term" value="P:signal transduction"/>
    <property type="evidence" value="ECO:0007669"/>
    <property type="project" value="UniProtKB-KW"/>
</dbReference>
<keyword evidence="2" id="KW-0488">Methylation</keyword>
<dbReference type="PANTHER" id="PTHR43531:SF14">
    <property type="entry name" value="METHYL-ACCEPTING CHEMOTAXIS PROTEIN I-RELATED"/>
    <property type="match status" value="1"/>
</dbReference>
<evidence type="ECO:0000259" key="7">
    <source>
        <dbReference type="PROSITE" id="PS50885"/>
    </source>
</evidence>
<evidence type="ECO:0000313" key="9">
    <source>
        <dbReference type="Proteomes" id="UP000298438"/>
    </source>
</evidence>
<feature type="domain" description="Methyl-accepting transducer" evidence="6">
    <location>
        <begin position="123"/>
        <end position="352"/>
    </location>
</feature>
<dbReference type="InterPro" id="IPR003660">
    <property type="entry name" value="HAMP_dom"/>
</dbReference>
<dbReference type="PRINTS" id="PR00260">
    <property type="entry name" value="CHEMTRNSDUCR"/>
</dbReference>
<dbReference type="Pfam" id="PF00672">
    <property type="entry name" value="HAMP"/>
    <property type="match status" value="1"/>
</dbReference>
<evidence type="ECO:0000256" key="2">
    <source>
        <dbReference type="ARBA" id="ARBA00022481"/>
    </source>
</evidence>
<organism evidence="8 9">
    <name type="scientific">Zemynaea arenosa</name>
    <dbReference type="NCBI Taxonomy" id="2561931"/>
    <lineage>
        <taxon>Bacteria</taxon>
        <taxon>Pseudomonadati</taxon>
        <taxon>Pseudomonadota</taxon>
        <taxon>Betaproteobacteria</taxon>
        <taxon>Burkholderiales</taxon>
        <taxon>Oxalobacteraceae</taxon>
        <taxon>Telluria group</taxon>
        <taxon>Zemynaea</taxon>
    </lineage>
</organism>
<evidence type="ECO:0000313" key="8">
    <source>
        <dbReference type="EMBL" id="TFW28436.1"/>
    </source>
</evidence>
<keyword evidence="5" id="KW-0812">Transmembrane</keyword>
<evidence type="ECO:0000256" key="1">
    <source>
        <dbReference type="ARBA" id="ARBA00004370"/>
    </source>
</evidence>
<dbReference type="InterPro" id="IPR004090">
    <property type="entry name" value="Chemotax_Me-accpt_rcpt"/>
</dbReference>
<sequence length="393" mass="41490">MTKAGSTSKKWQDEIRHYMEEQRKRGQQQAAEAANAYEKARTGMVVLTLCALAGGLAFAWFIARSIVQPLQQAVALAGTVAAGDLTGHMEVENSDRSETAQMLRALDEMNGSLRRIVAEVRGGTETISTASAEIASGNMNLSERTEQQASALEETTASMEDLAGTVRKNADHAEQASQLSRSASLIAAEGGSAVGKVVTTMEAIDSSSKRIVEIISVIDAIAFQTNILALNAAVEAARAGEQGRGFAVVAGEVRTLAQRSAAAARDIKDLIGQSADQVNAGTRVVAEAGETMKEVVNAIERVNTLVHEIASASQEQRSGIDEVQRAVTEMDHATQQNAALVEEVAATATSLQEQTAHLARVVSTFKVDAADSRSPRLAARRAAQPRALPANAS</sequence>
<dbReference type="Proteomes" id="UP000298438">
    <property type="component" value="Unassembled WGS sequence"/>
</dbReference>
<gene>
    <name evidence="8" type="ORF">E4L96_02420</name>
</gene>
<dbReference type="Gene3D" id="6.10.340.10">
    <property type="match status" value="1"/>
</dbReference>
<feature type="transmembrane region" description="Helical" evidence="5">
    <location>
        <begin position="44"/>
        <end position="63"/>
    </location>
</feature>
<dbReference type="SUPFAM" id="SSF58104">
    <property type="entry name" value="Methyl-accepting chemotaxis protein (MCP) signaling domain"/>
    <property type="match status" value="1"/>
</dbReference>
<comment type="subcellular location">
    <subcellularLocation>
        <location evidence="1">Membrane</location>
    </subcellularLocation>
</comment>
<keyword evidence="9" id="KW-1185">Reference proteome</keyword>
<name>A0A4Y9SUK5_9BURK</name>
<dbReference type="OrthoDB" id="9177860at2"/>
<dbReference type="SMART" id="SM00283">
    <property type="entry name" value="MA"/>
    <property type="match status" value="1"/>
</dbReference>
<evidence type="ECO:0000256" key="4">
    <source>
        <dbReference type="PROSITE-ProRule" id="PRU00284"/>
    </source>
</evidence>
<dbReference type="EMBL" id="SPVF01000037">
    <property type="protein sequence ID" value="TFW28436.1"/>
    <property type="molecule type" value="Genomic_DNA"/>
</dbReference>
<keyword evidence="5" id="KW-1133">Transmembrane helix</keyword>
<comment type="similarity">
    <text evidence="3">Belongs to the methyl-accepting chemotaxis (MCP) protein family.</text>
</comment>
<dbReference type="GO" id="GO:0006935">
    <property type="term" value="P:chemotaxis"/>
    <property type="evidence" value="ECO:0007669"/>
    <property type="project" value="InterPro"/>
</dbReference>
<dbReference type="PROSITE" id="PS50885">
    <property type="entry name" value="HAMP"/>
    <property type="match status" value="1"/>
</dbReference>
<evidence type="ECO:0000259" key="6">
    <source>
        <dbReference type="PROSITE" id="PS50111"/>
    </source>
</evidence>
<dbReference type="InterPro" id="IPR051310">
    <property type="entry name" value="MCP_chemotaxis"/>
</dbReference>
<keyword evidence="4" id="KW-0807">Transducer</keyword>
<dbReference type="InterPro" id="IPR004089">
    <property type="entry name" value="MCPsignal_dom"/>
</dbReference>
<dbReference type="PROSITE" id="PS50111">
    <property type="entry name" value="CHEMOTAXIS_TRANSDUC_2"/>
    <property type="match status" value="1"/>
</dbReference>
<evidence type="ECO:0000256" key="5">
    <source>
        <dbReference type="SAM" id="Phobius"/>
    </source>
</evidence>
<feature type="domain" description="HAMP" evidence="7">
    <location>
        <begin position="64"/>
        <end position="118"/>
    </location>
</feature>
<comment type="caution">
    <text evidence="8">The sequence shown here is derived from an EMBL/GenBank/DDBJ whole genome shotgun (WGS) entry which is preliminary data.</text>
</comment>
<proteinExistence type="inferred from homology"/>
<dbReference type="Gene3D" id="1.10.287.950">
    <property type="entry name" value="Methyl-accepting chemotaxis protein"/>
    <property type="match status" value="1"/>
</dbReference>
<dbReference type="GO" id="GO:0004888">
    <property type="term" value="F:transmembrane signaling receptor activity"/>
    <property type="evidence" value="ECO:0007669"/>
    <property type="project" value="InterPro"/>
</dbReference>
<dbReference type="PANTHER" id="PTHR43531">
    <property type="entry name" value="PROTEIN ICFG"/>
    <property type="match status" value="1"/>
</dbReference>
<dbReference type="AlphaFoldDB" id="A0A4Y9SUK5"/>
<dbReference type="CDD" id="cd11386">
    <property type="entry name" value="MCP_signal"/>
    <property type="match status" value="1"/>
</dbReference>
<keyword evidence="5" id="KW-0472">Membrane</keyword>
<reference evidence="8 9" key="1">
    <citation type="submission" date="2019-03" db="EMBL/GenBank/DDBJ databases">
        <title>Draft Genome Sequence of Massilia arenosa sp. nov., a Novel Massilia Species Isolated from a Sandy-loam Maize Soil.</title>
        <authorList>
            <person name="Raths R."/>
            <person name="Peta V."/>
            <person name="Bucking H."/>
        </authorList>
    </citation>
    <scope>NUCLEOTIDE SEQUENCE [LARGE SCALE GENOMIC DNA]</scope>
    <source>
        <strain evidence="8 9">MC02</strain>
    </source>
</reference>
<evidence type="ECO:0000256" key="3">
    <source>
        <dbReference type="ARBA" id="ARBA00029447"/>
    </source>
</evidence>
<dbReference type="GO" id="GO:0005886">
    <property type="term" value="C:plasma membrane"/>
    <property type="evidence" value="ECO:0007669"/>
    <property type="project" value="TreeGrafter"/>
</dbReference>
<protein>
    <submittedName>
        <fullName evidence="8">HAMP domain-containing protein</fullName>
    </submittedName>
</protein>
<accession>A0A4Y9SUK5</accession>
<dbReference type="FunFam" id="1.10.287.950:FF:000001">
    <property type="entry name" value="Methyl-accepting chemotaxis sensory transducer"/>
    <property type="match status" value="1"/>
</dbReference>
<dbReference type="SMART" id="SM00304">
    <property type="entry name" value="HAMP"/>
    <property type="match status" value="1"/>
</dbReference>
<dbReference type="Pfam" id="PF00015">
    <property type="entry name" value="MCPsignal"/>
    <property type="match status" value="1"/>
</dbReference>